<dbReference type="AlphaFoldDB" id="A0A0E4BYS1"/>
<proteinExistence type="predicted"/>
<evidence type="ECO:0000259" key="1">
    <source>
        <dbReference type="Pfam" id="PF18335"/>
    </source>
</evidence>
<dbReference type="Gene3D" id="2.30.30.940">
    <property type="match status" value="1"/>
</dbReference>
<dbReference type="GO" id="GO:0004386">
    <property type="term" value="F:helicase activity"/>
    <property type="evidence" value="ECO:0007669"/>
    <property type="project" value="UniProtKB-KW"/>
</dbReference>
<dbReference type="SUPFAM" id="SSF52540">
    <property type="entry name" value="P-loop containing nucleoside triphosphate hydrolases"/>
    <property type="match status" value="1"/>
</dbReference>
<dbReference type="Proteomes" id="UP000063308">
    <property type="component" value="Plasmid pNK6d"/>
</dbReference>
<keyword evidence="2" id="KW-0547">Nucleotide-binding</keyword>
<evidence type="ECO:0000313" key="3">
    <source>
        <dbReference type="Proteomes" id="UP000063308"/>
    </source>
</evidence>
<keyword evidence="2" id="KW-0614">Plasmid</keyword>
<evidence type="ECO:0000313" key="2">
    <source>
        <dbReference type="EMBL" id="BAR63561.1"/>
    </source>
</evidence>
<dbReference type="InterPro" id="IPR027417">
    <property type="entry name" value="P-loop_NTPase"/>
</dbReference>
<sequence length="104" mass="11451">MNRARRCRSLNIELQAALTPPASARLNASVGRSRPATSVQIENDYDKEVYNGDIGYIDDVSSEDSELTASFDGRSVIYEFGELDTLVPAYAATIHKSQVRNTLP</sequence>
<geneLocation type="plasmid" evidence="3">
    <name>pNK6d DNA</name>
</geneLocation>
<feature type="domain" description="ATP-dependent RecD2 DNA helicase SH3" evidence="1">
    <location>
        <begin position="10"/>
        <end position="71"/>
    </location>
</feature>
<name>A0A0E4BYS1_9BRAD</name>
<dbReference type="Pfam" id="PF18335">
    <property type="entry name" value="SH3_13"/>
    <property type="match status" value="1"/>
</dbReference>
<keyword evidence="2" id="KW-0067">ATP-binding</keyword>
<dbReference type="InterPro" id="IPR041451">
    <property type="entry name" value="RecD2_SH13"/>
</dbReference>
<organism evidence="2 3">
    <name type="scientific">Bradyrhizobium diazoefficiens</name>
    <dbReference type="NCBI Taxonomy" id="1355477"/>
    <lineage>
        <taxon>Bacteria</taxon>
        <taxon>Pseudomonadati</taxon>
        <taxon>Pseudomonadota</taxon>
        <taxon>Alphaproteobacteria</taxon>
        <taxon>Hyphomicrobiales</taxon>
        <taxon>Nitrobacteraceae</taxon>
        <taxon>Bradyrhizobium</taxon>
    </lineage>
</organism>
<reference evidence="2 3" key="1">
    <citation type="submission" date="2014-11" db="EMBL/GenBank/DDBJ databases">
        <title>Symbiosis island explosion on the genome of extra-slow-growing strains of soybean bradyrhizobia with massive insertion sequences.</title>
        <authorList>
            <person name="Iida T."/>
            <person name="Minamisawa K."/>
        </authorList>
    </citation>
    <scope>NUCLEOTIDE SEQUENCE [LARGE SCALE GENOMIC DNA]</scope>
    <source>
        <strain evidence="2 3">NK6</strain>
        <plasmid evidence="3">pNK6d DNA</plasmid>
    </source>
</reference>
<protein>
    <submittedName>
        <fullName evidence="2">RecD/TraA family helicase</fullName>
    </submittedName>
</protein>
<gene>
    <name evidence="2" type="ORF">NK6_d_2</name>
</gene>
<accession>A0A0E4BYS1</accession>
<keyword evidence="2" id="KW-0347">Helicase</keyword>
<dbReference type="EMBL" id="AP014688">
    <property type="protein sequence ID" value="BAR63561.1"/>
    <property type="molecule type" value="Genomic_DNA"/>
</dbReference>
<keyword evidence="2" id="KW-0378">Hydrolase</keyword>